<dbReference type="InterPro" id="IPR048634">
    <property type="entry name" value="SecD_SecF_C"/>
</dbReference>
<dbReference type="KEGG" id="mmir:HLA87_00720"/>
<keyword evidence="2" id="KW-0813">Transport</keyword>
<feature type="transmembrane region" description="Helical" evidence="9">
    <location>
        <begin position="704"/>
        <end position="722"/>
    </location>
</feature>
<comment type="subcellular location">
    <subcellularLocation>
        <location evidence="1">Cell membrane</location>
        <topology evidence="1">Multi-pass membrane protein</topology>
    </subcellularLocation>
</comment>
<dbReference type="NCBIfam" id="NF009582">
    <property type="entry name" value="PRK13024.1-2"/>
    <property type="match status" value="1"/>
</dbReference>
<evidence type="ECO:0000256" key="4">
    <source>
        <dbReference type="ARBA" id="ARBA00022692"/>
    </source>
</evidence>
<dbReference type="PANTHER" id="PTHR30081">
    <property type="entry name" value="PROTEIN-EXPORT MEMBRANE PROTEIN SEC"/>
    <property type="match status" value="1"/>
</dbReference>
<name>A0A6M4J8K2_9MOLU</name>
<evidence type="ECO:0000256" key="6">
    <source>
        <dbReference type="ARBA" id="ARBA00022989"/>
    </source>
</evidence>
<feature type="domain" description="Protein export membrane protein SecD/SecF C-terminal" evidence="10">
    <location>
        <begin position="352"/>
        <end position="496"/>
    </location>
</feature>
<dbReference type="EMBL" id="CP053096">
    <property type="protein sequence ID" value="QJR43333.1"/>
    <property type="molecule type" value="Genomic_DNA"/>
</dbReference>
<keyword evidence="5" id="KW-0653">Protein transport</keyword>
<gene>
    <name evidence="11" type="primary">secDF</name>
    <name evidence="11" type="ORF">HLA87_00720</name>
</gene>
<feature type="domain" description="Protein export membrane protein SecD/SecF C-terminal" evidence="10">
    <location>
        <begin position="668"/>
        <end position="840"/>
    </location>
</feature>
<dbReference type="Pfam" id="PF02355">
    <property type="entry name" value="SecD_SecF_C"/>
    <property type="match status" value="2"/>
</dbReference>
<feature type="transmembrane region" description="Helical" evidence="9">
    <location>
        <begin position="789"/>
        <end position="807"/>
    </location>
</feature>
<accession>A0A6M4J8K2</accession>
<keyword evidence="6 9" id="KW-1133">Transmembrane helix</keyword>
<evidence type="ECO:0000259" key="10">
    <source>
        <dbReference type="Pfam" id="PF02355"/>
    </source>
</evidence>
<feature type="transmembrane region" description="Helical" evidence="9">
    <location>
        <begin position="728"/>
        <end position="746"/>
    </location>
</feature>
<evidence type="ECO:0000256" key="9">
    <source>
        <dbReference type="SAM" id="Phobius"/>
    </source>
</evidence>
<evidence type="ECO:0000313" key="12">
    <source>
        <dbReference type="Proteomes" id="UP000500686"/>
    </source>
</evidence>
<dbReference type="Gene3D" id="1.20.1640.10">
    <property type="entry name" value="Multidrug efflux transporter AcrB transmembrane domain"/>
    <property type="match status" value="2"/>
</dbReference>
<dbReference type="RefSeq" id="WP_171110964.1">
    <property type="nucleotide sequence ID" value="NZ_CP053096.1"/>
</dbReference>
<keyword evidence="12" id="KW-1185">Reference proteome</keyword>
<dbReference type="PANTHER" id="PTHR30081:SF1">
    <property type="entry name" value="PROTEIN TRANSLOCASE SUBUNIT SECD"/>
    <property type="match status" value="1"/>
</dbReference>
<dbReference type="NCBIfam" id="NF046001">
    <property type="entry name" value="SecDF_plasm"/>
    <property type="match status" value="1"/>
</dbReference>
<dbReference type="AlphaFoldDB" id="A0A6M4J8K2"/>
<proteinExistence type="predicted"/>
<dbReference type="PRINTS" id="PR01755">
    <property type="entry name" value="SECFTRNLCASE"/>
</dbReference>
<keyword evidence="4 9" id="KW-0812">Transmembrane</keyword>
<keyword evidence="7" id="KW-0811">Translocation</keyword>
<reference evidence="11 12" key="1">
    <citation type="submission" date="2020-05" db="EMBL/GenBank/DDBJ databases">
        <title>Novel Mycoplasma species detected in Mirounga angustirostris (northern elephant seal) from the USA.</title>
        <authorList>
            <person name="Volokhov D.V."/>
        </authorList>
    </citation>
    <scope>NUCLEOTIDE SEQUENCE [LARGE SCALE GENOMIC DNA]</scope>
    <source>
        <strain evidence="11 12">Mirounga ES2806-GEN</strain>
    </source>
</reference>
<evidence type="ECO:0000256" key="1">
    <source>
        <dbReference type="ARBA" id="ARBA00004651"/>
    </source>
</evidence>
<evidence type="ECO:0000256" key="5">
    <source>
        <dbReference type="ARBA" id="ARBA00022927"/>
    </source>
</evidence>
<dbReference type="InterPro" id="IPR022813">
    <property type="entry name" value="SecD/SecF_arch_bac"/>
</dbReference>
<keyword evidence="3" id="KW-1003">Cell membrane</keyword>
<evidence type="ECO:0000256" key="2">
    <source>
        <dbReference type="ARBA" id="ARBA00022448"/>
    </source>
</evidence>
<feature type="transmembrane region" description="Helical" evidence="9">
    <location>
        <begin position="376"/>
        <end position="396"/>
    </location>
</feature>
<evidence type="ECO:0000256" key="3">
    <source>
        <dbReference type="ARBA" id="ARBA00022475"/>
    </source>
</evidence>
<feature type="transmembrane region" description="Helical" evidence="9">
    <location>
        <begin position="351"/>
        <end position="369"/>
    </location>
</feature>
<feature type="transmembrane region" description="Helical" evidence="9">
    <location>
        <begin position="541"/>
        <end position="563"/>
    </location>
</feature>
<dbReference type="InterPro" id="IPR022645">
    <property type="entry name" value="SecD/SecF_bac"/>
</dbReference>
<evidence type="ECO:0000313" key="11">
    <source>
        <dbReference type="EMBL" id="QJR43333.1"/>
    </source>
</evidence>
<sequence length="875" mass="97447">MKKIVEFFKGIFKSSAWKKFFTLSGWKRWFLSFFIVTAAVTTVVTGSVLYTSKNVNKSIEYGGGQEFLVQIENNDSKTPTKSIAKSLQNRIGGGVEFGAAVTEEGRDKIKLSKNGDLSANDRKTLENVITTKSTMIFTDIDGQPLFRNNVFVKPNENNKIDWNKEFDNADLLKTFVPPIKSAKSTFTGQNNYFGVEVQLASKAAEIEWTKATEYLAKKGQGKNYLLTWLNLGDLIRKAKKDYSAEWDKAMNNPYNFVYVGENPEGSILKSNSINAESYLINKIGVNRSLNGDSFVIPSNASGQPLQQSSAQKLAEEINFGTAKYELKVISSNYINLDSGSDHNIFNSGYEISLIAIGLCFTLIAIILMINYGLLGALSTISMALYIFITMSLFSVLRGEYSPVALGSIIVGMGICFDMSVITYSRLKQEIYKGEKMRKAVGTTRRATLQPISDSLILTLLISFMAFYFGSQTVRTFGISLVFSIIGVLIATLLITRLAALLLVNSKVFINKPQLLGVRPNKMSIKKENKLANFNYLKNAKWFIIAAFAFIFISMVVYATFAGINKDVAAGFSRSFDFHGGTNITIQAAPDSSINKAIADQISSHLQTNASQFGIENINNVLKINSLNSDNTSFKLVIQTTQFFDNIQLKNISDSLHKTFTGIDVMSYGVNANQSLSLISTTSYALLAAWIIISVYVLIRYKWTYAIAISASIIFEILLTLSFVALARIQLNVLAITAFIAIMVISVKDKLLLAAKAKELHGLNYHTDFIEKEDVESIAKEAINANMKRSMYSMFTIMAICIIMLIFFNSINPSFTLILLFGSVASIYTSIFITMKIWSKLEIKRQTGIKKRYKNKYWVLPGHDEQIFPGINDFIA</sequence>
<protein>
    <submittedName>
        <fullName evidence="11">Protein translocase subunit SecDF</fullName>
    </submittedName>
</protein>
<organism evidence="11 12">
    <name type="scientific">Mycoplasma miroungigenitalium</name>
    <dbReference type="NCBI Taxonomy" id="754515"/>
    <lineage>
        <taxon>Bacteria</taxon>
        <taxon>Bacillati</taxon>
        <taxon>Mycoplasmatota</taxon>
        <taxon>Mollicutes</taxon>
        <taxon>Mycoplasmataceae</taxon>
        <taxon>Mycoplasma</taxon>
    </lineage>
</organism>
<dbReference type="SUPFAM" id="SSF82866">
    <property type="entry name" value="Multidrug efflux transporter AcrB transmembrane domain"/>
    <property type="match status" value="2"/>
</dbReference>
<feature type="transmembrane region" description="Helical" evidence="9">
    <location>
        <begin position="447"/>
        <end position="468"/>
    </location>
</feature>
<feature type="transmembrane region" description="Helical" evidence="9">
    <location>
        <begin position="675"/>
        <end position="697"/>
    </location>
</feature>
<dbReference type="GO" id="GO:0005886">
    <property type="term" value="C:plasma membrane"/>
    <property type="evidence" value="ECO:0007669"/>
    <property type="project" value="UniProtKB-SubCell"/>
</dbReference>
<feature type="transmembrane region" description="Helical" evidence="9">
    <location>
        <begin position="402"/>
        <end position="426"/>
    </location>
</feature>
<keyword evidence="8 9" id="KW-0472">Membrane</keyword>
<evidence type="ECO:0000256" key="7">
    <source>
        <dbReference type="ARBA" id="ARBA00023010"/>
    </source>
</evidence>
<dbReference type="GO" id="GO:0015031">
    <property type="term" value="P:protein transport"/>
    <property type="evidence" value="ECO:0007669"/>
    <property type="project" value="UniProtKB-KW"/>
</dbReference>
<feature type="transmembrane region" description="Helical" evidence="9">
    <location>
        <begin position="813"/>
        <end position="834"/>
    </location>
</feature>
<evidence type="ECO:0000256" key="8">
    <source>
        <dbReference type="ARBA" id="ARBA00023136"/>
    </source>
</evidence>
<feature type="transmembrane region" description="Helical" evidence="9">
    <location>
        <begin position="480"/>
        <end position="503"/>
    </location>
</feature>
<dbReference type="Proteomes" id="UP000500686">
    <property type="component" value="Chromosome"/>
</dbReference>